<feature type="domain" description="DWNN" evidence="2">
    <location>
        <begin position="4"/>
        <end position="80"/>
    </location>
</feature>
<dbReference type="OrthoDB" id="106784at2759"/>
<dbReference type="Pfam" id="PF08783">
    <property type="entry name" value="DWNN"/>
    <property type="match status" value="1"/>
</dbReference>
<gene>
    <name evidence="3" type="ORF">SEMRO_4_G003350.1</name>
</gene>
<evidence type="ECO:0000256" key="1">
    <source>
        <dbReference type="SAM" id="MobiDB-lite"/>
    </source>
</evidence>
<evidence type="ECO:0000313" key="3">
    <source>
        <dbReference type="EMBL" id="CAB9496360.1"/>
    </source>
</evidence>
<name>A0A9N8H258_9STRA</name>
<feature type="compositionally biased region" description="Basic and acidic residues" evidence="1">
    <location>
        <begin position="175"/>
        <end position="192"/>
    </location>
</feature>
<dbReference type="SUPFAM" id="SSF57850">
    <property type="entry name" value="RING/U-box"/>
    <property type="match status" value="1"/>
</dbReference>
<accession>A0A9N8H258</accession>
<evidence type="ECO:0000313" key="4">
    <source>
        <dbReference type="Proteomes" id="UP001153069"/>
    </source>
</evidence>
<dbReference type="Gene3D" id="3.10.20.90">
    <property type="entry name" value="Phosphatidylinositol 3-kinase Catalytic Subunit, Chain A, domain 1"/>
    <property type="match status" value="1"/>
</dbReference>
<dbReference type="EMBL" id="CAICTM010000004">
    <property type="protein sequence ID" value="CAB9496360.1"/>
    <property type="molecule type" value="Genomic_DNA"/>
</dbReference>
<feature type="compositionally biased region" description="Basic and acidic residues" evidence="1">
    <location>
        <begin position="378"/>
        <end position="390"/>
    </location>
</feature>
<comment type="caution">
    <text evidence="3">The sequence shown here is derived from an EMBL/GenBank/DDBJ whole genome shotgun (WGS) entry which is preliminary data.</text>
</comment>
<feature type="compositionally biased region" description="Basic and acidic residues" evidence="1">
    <location>
        <begin position="338"/>
        <end position="352"/>
    </location>
</feature>
<dbReference type="InterPro" id="IPR014891">
    <property type="entry name" value="DWNN_domain"/>
</dbReference>
<dbReference type="InterPro" id="IPR013083">
    <property type="entry name" value="Znf_RING/FYVE/PHD"/>
</dbReference>
<dbReference type="GO" id="GO:0008270">
    <property type="term" value="F:zinc ion binding"/>
    <property type="evidence" value="ECO:0007669"/>
    <property type="project" value="InterPro"/>
</dbReference>
<feature type="region of interest" description="Disordered" evidence="1">
    <location>
        <begin position="331"/>
        <end position="361"/>
    </location>
</feature>
<proteinExistence type="predicted"/>
<protein>
    <submittedName>
        <fullName evidence="3">Retinoblastoma binding protein 6</fullName>
    </submittedName>
</protein>
<dbReference type="Gene3D" id="3.30.40.10">
    <property type="entry name" value="Zinc/RING finger domain, C3HC4 (zinc finger)"/>
    <property type="match status" value="1"/>
</dbReference>
<evidence type="ECO:0000259" key="2">
    <source>
        <dbReference type="PROSITE" id="PS51282"/>
    </source>
</evidence>
<organism evidence="3 4">
    <name type="scientific">Seminavis robusta</name>
    <dbReference type="NCBI Taxonomy" id="568900"/>
    <lineage>
        <taxon>Eukaryota</taxon>
        <taxon>Sar</taxon>
        <taxon>Stramenopiles</taxon>
        <taxon>Ochrophyta</taxon>
        <taxon>Bacillariophyta</taxon>
        <taxon>Bacillariophyceae</taxon>
        <taxon>Bacillariophycidae</taxon>
        <taxon>Naviculales</taxon>
        <taxon>Naviculaceae</taxon>
        <taxon>Seminavis</taxon>
    </lineage>
</organism>
<dbReference type="AlphaFoldDB" id="A0A9N8H258"/>
<keyword evidence="4" id="KW-1185">Reference proteome</keyword>
<feature type="region of interest" description="Disordered" evidence="1">
    <location>
        <begin position="378"/>
        <end position="473"/>
    </location>
</feature>
<reference evidence="3" key="1">
    <citation type="submission" date="2020-06" db="EMBL/GenBank/DDBJ databases">
        <authorList>
            <consortium name="Plant Systems Biology data submission"/>
        </authorList>
    </citation>
    <scope>NUCLEOTIDE SEQUENCE</scope>
    <source>
        <strain evidence="3">D6</strain>
    </source>
</reference>
<feature type="compositionally biased region" description="Polar residues" evidence="1">
    <location>
        <begin position="393"/>
        <end position="405"/>
    </location>
</feature>
<sequence>MASVVYRFAAESKNQALKIPGNSFVTIFNIKKAIVKARRLDVGRRADFDLVVKNVETEETYNDETVMIERPVRLIVHRVPAPFKRGLLDRFDRNEVRRDARPCPWLDSVPAEFYNFQCRDIEEFIPTNSSCPKQPVMTTESEERKALLAVIPSAAIPLTTVATTRPNGNQTTSFRYDHSNKKPNADPELREKKPAKRVIGVPQTFRGLGDQGSIRANKAGFEELKKRTTDSFATALRVTGTEIPEYLKCGICFGLVERAVNLYWDPKGRTACESCICGALSRSLNCPLTGVEGIGPDELFLNHPIQRAVAAFVSGVEAKMALIQASHDVDDGAVEPTSEIKSDNPHGTEKETKAKKKRHEDDEFGGDVFAVVSEINDKSKAEQGRHEGKLRQPRQNVQSMRGNNTPRREQGEKHGNKTPRRGQGERLVRTWQGRPFNRKRMSEENNTMFHADDVVRKRPRYSPKVPFPFTPHQ</sequence>
<dbReference type="Proteomes" id="UP001153069">
    <property type="component" value="Unassembled WGS sequence"/>
</dbReference>
<dbReference type="PROSITE" id="PS51282">
    <property type="entry name" value="DWNN"/>
    <property type="match status" value="1"/>
</dbReference>
<feature type="compositionally biased region" description="Polar residues" evidence="1">
    <location>
        <begin position="163"/>
        <end position="174"/>
    </location>
</feature>
<dbReference type="SMART" id="SM01180">
    <property type="entry name" value="DWNN"/>
    <property type="match status" value="1"/>
</dbReference>
<feature type="compositionally biased region" description="Basic and acidic residues" evidence="1">
    <location>
        <begin position="406"/>
        <end position="415"/>
    </location>
</feature>
<feature type="region of interest" description="Disordered" evidence="1">
    <location>
        <begin position="163"/>
        <end position="194"/>
    </location>
</feature>